<dbReference type="Ensembl" id="ENSEBUT00000003758.1">
    <property type="protein sequence ID" value="ENSEBUP00000003389.1"/>
    <property type="gene ID" value="ENSEBUG00000002461.1"/>
</dbReference>
<evidence type="ECO:0000256" key="7">
    <source>
        <dbReference type="ARBA" id="ARBA00023157"/>
    </source>
</evidence>
<reference evidence="11" key="1">
    <citation type="submission" date="2025-08" db="UniProtKB">
        <authorList>
            <consortium name="Ensembl"/>
        </authorList>
    </citation>
    <scope>IDENTIFICATION</scope>
</reference>
<feature type="region of interest" description="Disordered" evidence="10">
    <location>
        <begin position="293"/>
        <end position="326"/>
    </location>
</feature>
<keyword evidence="5" id="KW-0272">Extracellular matrix</keyword>
<keyword evidence="6 9" id="KW-0879">Wnt signaling pathway</keyword>
<dbReference type="AlphaFoldDB" id="A0A8C4NJM5"/>
<dbReference type="GO" id="GO:0005125">
    <property type="term" value="F:cytokine activity"/>
    <property type="evidence" value="ECO:0007669"/>
    <property type="project" value="TreeGrafter"/>
</dbReference>
<dbReference type="GO" id="GO:0030917">
    <property type="term" value="P:midbrain-hindbrain boundary development"/>
    <property type="evidence" value="ECO:0007669"/>
    <property type="project" value="Ensembl"/>
</dbReference>
<keyword evidence="4" id="KW-0964">Secreted</keyword>
<dbReference type="PRINTS" id="PR01349">
    <property type="entry name" value="WNTPROTEIN"/>
</dbReference>
<organism evidence="11 12">
    <name type="scientific">Eptatretus burgeri</name>
    <name type="common">Inshore hagfish</name>
    <dbReference type="NCBI Taxonomy" id="7764"/>
    <lineage>
        <taxon>Eukaryota</taxon>
        <taxon>Metazoa</taxon>
        <taxon>Chordata</taxon>
        <taxon>Craniata</taxon>
        <taxon>Vertebrata</taxon>
        <taxon>Cyclostomata</taxon>
        <taxon>Myxini</taxon>
        <taxon>Myxiniformes</taxon>
        <taxon>Myxinidae</taxon>
        <taxon>Eptatretinae</taxon>
        <taxon>Eptatretus</taxon>
    </lineage>
</organism>
<evidence type="ECO:0000256" key="5">
    <source>
        <dbReference type="ARBA" id="ARBA00022530"/>
    </source>
</evidence>
<keyword evidence="8" id="KW-0449">Lipoprotein</keyword>
<proteinExistence type="inferred from homology"/>
<dbReference type="InterPro" id="IPR005817">
    <property type="entry name" value="Wnt"/>
</dbReference>
<evidence type="ECO:0000313" key="11">
    <source>
        <dbReference type="Ensembl" id="ENSEBUP00000003389.1"/>
    </source>
</evidence>
<evidence type="ECO:0000256" key="3">
    <source>
        <dbReference type="ARBA" id="ARBA00022473"/>
    </source>
</evidence>
<dbReference type="GO" id="GO:0035284">
    <property type="term" value="P:brain segmentation"/>
    <property type="evidence" value="ECO:0007669"/>
    <property type="project" value="Ensembl"/>
</dbReference>
<protein>
    <recommendedName>
        <fullName evidence="9">Protein Wnt</fullName>
    </recommendedName>
</protein>
<name>A0A8C4NJM5_EPTBU</name>
<dbReference type="GO" id="GO:0005109">
    <property type="term" value="F:frizzled binding"/>
    <property type="evidence" value="ECO:0007669"/>
    <property type="project" value="TreeGrafter"/>
</dbReference>
<dbReference type="GO" id="GO:0030182">
    <property type="term" value="P:neuron differentiation"/>
    <property type="evidence" value="ECO:0007669"/>
    <property type="project" value="TreeGrafter"/>
</dbReference>
<evidence type="ECO:0000256" key="2">
    <source>
        <dbReference type="ARBA" id="ARBA00005683"/>
    </source>
</evidence>
<evidence type="ECO:0000256" key="6">
    <source>
        <dbReference type="ARBA" id="ARBA00022687"/>
    </source>
</evidence>
<dbReference type="PANTHER" id="PTHR12027:SF91">
    <property type="entry name" value="PROTO-ONCOGENE WNT-1"/>
    <property type="match status" value="1"/>
</dbReference>
<dbReference type="GO" id="GO:0045165">
    <property type="term" value="P:cell fate commitment"/>
    <property type="evidence" value="ECO:0007669"/>
    <property type="project" value="TreeGrafter"/>
</dbReference>
<dbReference type="GO" id="GO:0021592">
    <property type="term" value="P:fourth ventricle development"/>
    <property type="evidence" value="ECO:0007669"/>
    <property type="project" value="Ensembl"/>
</dbReference>
<evidence type="ECO:0000256" key="10">
    <source>
        <dbReference type="SAM" id="MobiDB-lite"/>
    </source>
</evidence>
<dbReference type="FunFam" id="3.30.2460.20:FF:000001">
    <property type="entry name" value="Wnt homolog"/>
    <property type="match status" value="1"/>
</dbReference>
<dbReference type="Pfam" id="PF00110">
    <property type="entry name" value="wnt"/>
    <property type="match status" value="1"/>
</dbReference>
<dbReference type="PANTHER" id="PTHR12027">
    <property type="entry name" value="WNT RELATED"/>
    <property type="match status" value="1"/>
</dbReference>
<reference evidence="11" key="2">
    <citation type="submission" date="2025-09" db="UniProtKB">
        <authorList>
            <consortium name="Ensembl"/>
        </authorList>
    </citation>
    <scope>IDENTIFICATION</scope>
</reference>
<dbReference type="Proteomes" id="UP000694388">
    <property type="component" value="Unplaced"/>
</dbReference>
<keyword evidence="3 9" id="KW-0217">Developmental protein</keyword>
<dbReference type="GO" id="GO:0060070">
    <property type="term" value="P:canonical Wnt signaling pathway"/>
    <property type="evidence" value="ECO:0007669"/>
    <property type="project" value="TreeGrafter"/>
</dbReference>
<evidence type="ECO:0000313" key="12">
    <source>
        <dbReference type="Proteomes" id="UP000694388"/>
    </source>
</evidence>
<evidence type="ECO:0000256" key="9">
    <source>
        <dbReference type="RuleBase" id="RU003500"/>
    </source>
</evidence>
<dbReference type="SMART" id="SM00097">
    <property type="entry name" value="WNT1"/>
    <property type="match status" value="1"/>
</dbReference>
<evidence type="ECO:0000256" key="8">
    <source>
        <dbReference type="ARBA" id="ARBA00023288"/>
    </source>
</evidence>
<comment type="function">
    <text evidence="9">Ligand for members of the frizzled family of seven transmembrane receptors.</text>
</comment>
<keyword evidence="12" id="KW-1185">Reference proteome</keyword>
<dbReference type="PROSITE" id="PS00246">
    <property type="entry name" value="WNT1"/>
    <property type="match status" value="1"/>
</dbReference>
<evidence type="ECO:0000256" key="1">
    <source>
        <dbReference type="ARBA" id="ARBA00004498"/>
    </source>
</evidence>
<comment type="subcellular location">
    <subcellularLocation>
        <location evidence="1 9">Secreted</location>
        <location evidence="1 9">Extracellular space</location>
        <location evidence="1 9">Extracellular matrix</location>
    </subcellularLocation>
</comment>
<dbReference type="GeneTree" id="ENSGT00940000160329"/>
<dbReference type="GO" id="GO:0021587">
    <property type="term" value="P:cerebellum morphogenesis"/>
    <property type="evidence" value="ECO:0007669"/>
    <property type="project" value="Ensembl"/>
</dbReference>
<comment type="similarity">
    <text evidence="2 9">Belongs to the Wnt family.</text>
</comment>
<dbReference type="InterPro" id="IPR018161">
    <property type="entry name" value="Wnt_CS"/>
</dbReference>
<dbReference type="GO" id="GO:0005615">
    <property type="term" value="C:extracellular space"/>
    <property type="evidence" value="ECO:0007669"/>
    <property type="project" value="TreeGrafter"/>
</dbReference>
<dbReference type="InterPro" id="IPR043158">
    <property type="entry name" value="Wnt_C"/>
</dbReference>
<accession>A0A8C4NJM5</accession>
<evidence type="ECO:0000256" key="4">
    <source>
        <dbReference type="ARBA" id="ARBA00022525"/>
    </source>
</evidence>
<dbReference type="Gene3D" id="3.30.2460.20">
    <property type="match status" value="1"/>
</dbReference>
<sequence>MLCLSNRLEDLPRSAAPGHFKKVARQNPRRRCKSSSPGICVRTMRLQAVLLAASLAVLPGASCAPGRSRSAWWEIVHSGSVSNRLSPRGSEPFVPDATLAAMTRRQRRLVRRNPGVLHGLLSAVRGAVRECRWQFRHRRWDCPSGPGPAIFGKILQRGCREAAFVHALTSAAVVHSVARACSDGTIASCTCDYRRRGRGGPDWEWGGCSDNLPFGTRFSRELSAVSGSARNTRDLRVLMDQHNEDAGRKTVEAEMRQECKCHGMSGSCALKTCWLRLPHFRTLGDRLKERFDGATHVSNGGKGGNRASRSDRASLQPADPSHKPPAQRDLVYLVESPEFCEAESRLGWPGTRGRRCNSSSPGLDGCELLCCGRGWNSYRERVSERCLCTFHWCCTVTCQNCTRLETVHECL</sequence>
<keyword evidence="7" id="KW-1015">Disulfide bond</keyword>